<dbReference type="Pfam" id="PF10232">
    <property type="entry name" value="Med8"/>
    <property type="match status" value="1"/>
</dbReference>
<evidence type="ECO:0000256" key="3">
    <source>
        <dbReference type="ARBA" id="ARBA00011837"/>
    </source>
</evidence>
<keyword evidence="8 11" id="KW-0539">Nucleus</keyword>
<evidence type="ECO:0000256" key="11">
    <source>
        <dbReference type="RuleBase" id="RU364144"/>
    </source>
</evidence>
<keyword evidence="5 11" id="KW-0805">Transcription regulation</keyword>
<dbReference type="FunFam" id="1.20.58.1710:FF:000001">
    <property type="entry name" value="Mediator of RNA polymerase II transcription subunit 8"/>
    <property type="match status" value="1"/>
</dbReference>
<organism evidence="12 13">
    <name type="scientific">Vespula squamosa</name>
    <name type="common">Southern yellow jacket</name>
    <name type="synonym">Wasp</name>
    <dbReference type="NCBI Taxonomy" id="30214"/>
    <lineage>
        <taxon>Eukaryota</taxon>
        <taxon>Metazoa</taxon>
        <taxon>Ecdysozoa</taxon>
        <taxon>Arthropoda</taxon>
        <taxon>Hexapoda</taxon>
        <taxon>Insecta</taxon>
        <taxon>Pterygota</taxon>
        <taxon>Neoptera</taxon>
        <taxon>Endopterygota</taxon>
        <taxon>Hymenoptera</taxon>
        <taxon>Apocrita</taxon>
        <taxon>Aculeata</taxon>
        <taxon>Vespoidea</taxon>
        <taxon>Vespidae</taxon>
        <taxon>Vespinae</taxon>
        <taxon>Vespula</taxon>
    </lineage>
</organism>
<comment type="subcellular location">
    <subcellularLocation>
        <location evidence="1 11">Nucleus</location>
    </subcellularLocation>
</comment>
<sequence length="274" mass="30322">MQREEKQLDAALEAIIMRVNDLKTSIASMIFKLEHEYETLNWPNFLDNFALISGHLTSLSKILSHDKAPSLRNLTVLPLRLNPEKDEELLRLTEGRIPTFAHDSVPDYLRTKLEPQVEQKMMQLEAKAANLNHEASHDTLLSRFHVGFNGFQKQVAQYTKVISHVWDIANKAREEWESEAGSRATQTQTSSAADTHALVAAVGMGKGLKSDSVPMVQSNVNPVSSGMMVGRPANQQQSGGQGPLGNTQMGQMNKAPSTIKTNIKAASQIHPYGR</sequence>
<dbReference type="PANTHER" id="PTHR13074:SF9">
    <property type="entry name" value="MEDIATOR OF RNA POLYMERASE II TRANSCRIPTION SUBUNIT 8"/>
    <property type="match status" value="1"/>
</dbReference>
<comment type="subunit">
    <text evidence="3 11">Component of the Mediator complex.</text>
</comment>
<dbReference type="GO" id="GO:0005634">
    <property type="term" value="C:nucleus"/>
    <property type="evidence" value="ECO:0007669"/>
    <property type="project" value="UniProtKB-SubCell"/>
</dbReference>
<dbReference type="Gene3D" id="1.20.58.1710">
    <property type="match status" value="1"/>
</dbReference>
<comment type="caution">
    <text evidence="12">The sequence shown here is derived from an EMBL/GenBank/DDBJ whole genome shotgun (WGS) entry which is preliminary data.</text>
</comment>
<evidence type="ECO:0000313" key="12">
    <source>
        <dbReference type="EMBL" id="KAL2712758.1"/>
    </source>
</evidence>
<accession>A0ABD1ZWL3</accession>
<dbReference type="Proteomes" id="UP001607302">
    <property type="component" value="Unassembled WGS sequence"/>
</dbReference>
<evidence type="ECO:0000256" key="8">
    <source>
        <dbReference type="ARBA" id="ARBA00023242"/>
    </source>
</evidence>
<evidence type="ECO:0000256" key="1">
    <source>
        <dbReference type="ARBA" id="ARBA00004123"/>
    </source>
</evidence>
<evidence type="ECO:0000256" key="4">
    <source>
        <dbReference type="ARBA" id="ARBA00020637"/>
    </source>
</evidence>
<dbReference type="AlphaFoldDB" id="A0ABD1ZWL3"/>
<evidence type="ECO:0000256" key="9">
    <source>
        <dbReference type="ARBA" id="ARBA00025687"/>
    </source>
</evidence>
<reference evidence="12 13" key="1">
    <citation type="journal article" date="2024" name="Ann. Entomol. Soc. Am.">
        <title>Genomic analyses of the southern and eastern yellowjacket wasps (Hymenoptera: Vespidae) reveal evolutionary signatures of social life.</title>
        <authorList>
            <person name="Catto M.A."/>
            <person name="Caine P.B."/>
            <person name="Orr S.E."/>
            <person name="Hunt B.G."/>
            <person name="Goodisman M.A.D."/>
        </authorList>
    </citation>
    <scope>NUCLEOTIDE SEQUENCE [LARGE SCALE GENOMIC DNA]</scope>
    <source>
        <strain evidence="12">233</strain>
        <tissue evidence="12">Head and thorax</tissue>
    </source>
</reference>
<evidence type="ECO:0000256" key="2">
    <source>
        <dbReference type="ARBA" id="ARBA00005716"/>
    </source>
</evidence>
<evidence type="ECO:0000256" key="6">
    <source>
        <dbReference type="ARBA" id="ARBA00023159"/>
    </source>
</evidence>
<dbReference type="PANTHER" id="PTHR13074">
    <property type="entry name" value="MEDIATOR OF RNA POLYMERASE II TRANSCRIPTION SUBUNIT 8"/>
    <property type="match status" value="1"/>
</dbReference>
<keyword evidence="6 11" id="KW-0010">Activator</keyword>
<comment type="similarity">
    <text evidence="2 11">Belongs to the Mediator complex subunit 8 family.</text>
</comment>
<evidence type="ECO:0000256" key="5">
    <source>
        <dbReference type="ARBA" id="ARBA00023015"/>
    </source>
</evidence>
<evidence type="ECO:0000256" key="10">
    <source>
        <dbReference type="ARBA" id="ARBA00031261"/>
    </source>
</evidence>
<evidence type="ECO:0000313" key="13">
    <source>
        <dbReference type="Proteomes" id="UP001607302"/>
    </source>
</evidence>
<comment type="function">
    <text evidence="9 11">Component of the Mediator complex, a coactivator involved in the regulated transcription of nearly all RNA polymerase II-dependent genes. Mediator functions as a bridge to convey information from gene-specific regulatory proteins to the basal RNA polymerase II transcription machinery. Mediator is recruited to promoters by direct interactions with regulatory proteins and serves as a scaffold for the assembly of a functional preinitiation complex with RNA polymerase II and the general transcription factors.</text>
</comment>
<dbReference type="EMBL" id="JAUDFV010000165">
    <property type="protein sequence ID" value="KAL2712758.1"/>
    <property type="molecule type" value="Genomic_DNA"/>
</dbReference>
<proteinExistence type="inferred from homology"/>
<dbReference type="InterPro" id="IPR019364">
    <property type="entry name" value="Mediatior_Med8_fun/met"/>
</dbReference>
<protein>
    <recommendedName>
        <fullName evidence="4 11">Mediator of RNA polymerase II transcription subunit 8</fullName>
    </recommendedName>
    <alternativeName>
        <fullName evidence="10 11">Mediator complex subunit 8</fullName>
    </alternativeName>
</protein>
<name>A0ABD1ZWL3_VESSQ</name>
<evidence type="ECO:0000256" key="7">
    <source>
        <dbReference type="ARBA" id="ARBA00023163"/>
    </source>
</evidence>
<keyword evidence="13" id="KW-1185">Reference proteome</keyword>
<keyword evidence="7 11" id="KW-0804">Transcription</keyword>
<gene>
    <name evidence="11" type="primary">MED8</name>
    <name evidence="12" type="ORF">V1478_017713</name>
</gene>